<gene>
    <name evidence="11" type="ORF">GSOID_T00014880001</name>
</gene>
<feature type="domain" description="DEAD-box RNA helicase Q" evidence="10">
    <location>
        <begin position="335"/>
        <end position="363"/>
    </location>
</feature>
<feature type="compositionally biased region" description="Basic and acidic residues" evidence="7">
    <location>
        <begin position="81"/>
        <end position="113"/>
    </location>
</feature>
<proteinExistence type="predicted"/>
<dbReference type="PANTHER" id="PTHR47958">
    <property type="entry name" value="ATP-DEPENDENT RNA HELICASE DBP3"/>
    <property type="match status" value="1"/>
</dbReference>
<feature type="short sequence motif" description="Q motif" evidence="6">
    <location>
        <begin position="335"/>
        <end position="363"/>
    </location>
</feature>
<feature type="domain" description="Helicase C-terminal" evidence="9">
    <location>
        <begin position="579"/>
        <end position="726"/>
    </location>
</feature>
<evidence type="ECO:0000256" key="5">
    <source>
        <dbReference type="ARBA" id="ARBA00022840"/>
    </source>
</evidence>
<dbReference type="PROSITE" id="PS00039">
    <property type="entry name" value="DEAD_ATP_HELICASE"/>
    <property type="match status" value="1"/>
</dbReference>
<feature type="compositionally biased region" description="Basic and acidic residues" evidence="7">
    <location>
        <begin position="757"/>
        <end position="832"/>
    </location>
</feature>
<evidence type="ECO:0000256" key="4">
    <source>
        <dbReference type="ARBA" id="ARBA00022806"/>
    </source>
</evidence>
<dbReference type="InterPro" id="IPR027417">
    <property type="entry name" value="P-loop_NTPase"/>
</dbReference>
<dbReference type="Pfam" id="PF00271">
    <property type="entry name" value="Helicase_C"/>
    <property type="match status" value="1"/>
</dbReference>
<keyword evidence="5" id="KW-0067">ATP-binding</keyword>
<reference evidence="11" key="1">
    <citation type="journal article" date="2010" name="Science">
        <title>Plasticity of animal genome architecture unmasked by rapid evolution of a pelagic tunicate.</title>
        <authorList>
            <person name="Denoeud F."/>
            <person name="Henriet S."/>
            <person name="Mungpakdee S."/>
            <person name="Aury J.M."/>
            <person name="Da Silva C."/>
            <person name="Brinkmann H."/>
            <person name="Mikhaleva J."/>
            <person name="Olsen L.C."/>
            <person name="Jubin C."/>
            <person name="Canestro C."/>
            <person name="Bouquet J.M."/>
            <person name="Danks G."/>
            <person name="Poulain J."/>
            <person name="Campsteijn C."/>
            <person name="Adamski M."/>
            <person name="Cross I."/>
            <person name="Yadetie F."/>
            <person name="Muffato M."/>
            <person name="Louis A."/>
            <person name="Butcher S."/>
            <person name="Tsagkogeorga G."/>
            <person name="Konrad A."/>
            <person name="Singh S."/>
            <person name="Jensen M.F."/>
            <person name="Cong E.H."/>
            <person name="Eikeseth-Otteraa H."/>
            <person name="Noel B."/>
            <person name="Anthouard V."/>
            <person name="Porcel B.M."/>
            <person name="Kachouri-Lafond R."/>
            <person name="Nishino A."/>
            <person name="Ugolini M."/>
            <person name="Chourrout P."/>
            <person name="Nishida H."/>
            <person name="Aasland R."/>
            <person name="Huzurbazar S."/>
            <person name="Westhof E."/>
            <person name="Delsuc F."/>
            <person name="Lehrach H."/>
            <person name="Reinhardt R."/>
            <person name="Weissenbach J."/>
            <person name="Roy S.W."/>
            <person name="Artiguenave F."/>
            <person name="Postlethwait J.H."/>
            <person name="Manak J.R."/>
            <person name="Thompson E.M."/>
            <person name="Jaillon O."/>
            <person name="Du Pasquier L."/>
            <person name="Boudinot P."/>
            <person name="Liberles D.A."/>
            <person name="Volff J.N."/>
            <person name="Philippe H."/>
            <person name="Lenhard B."/>
            <person name="Roest Crollius H."/>
            <person name="Wincker P."/>
            <person name="Chourrout D."/>
        </authorList>
    </citation>
    <scope>NUCLEOTIDE SEQUENCE [LARGE SCALE GENOMIC DNA]</scope>
</reference>
<feature type="compositionally biased region" description="Basic and acidic residues" evidence="7">
    <location>
        <begin position="126"/>
        <end position="267"/>
    </location>
</feature>
<evidence type="ECO:0000256" key="2">
    <source>
        <dbReference type="ARBA" id="ARBA00022741"/>
    </source>
</evidence>
<dbReference type="GO" id="GO:0005524">
    <property type="term" value="F:ATP binding"/>
    <property type="evidence" value="ECO:0007669"/>
    <property type="project" value="UniProtKB-KW"/>
</dbReference>
<keyword evidence="3" id="KW-0378">Hydrolase</keyword>
<evidence type="ECO:0000256" key="1">
    <source>
        <dbReference type="ARBA" id="ARBA00012552"/>
    </source>
</evidence>
<evidence type="ECO:0000256" key="3">
    <source>
        <dbReference type="ARBA" id="ARBA00022801"/>
    </source>
</evidence>
<dbReference type="SMART" id="SM00490">
    <property type="entry name" value="HELICc"/>
    <property type="match status" value="1"/>
</dbReference>
<dbReference type="GO" id="GO:0003724">
    <property type="term" value="F:RNA helicase activity"/>
    <property type="evidence" value="ECO:0007669"/>
    <property type="project" value="UniProtKB-EC"/>
</dbReference>
<dbReference type="GO" id="GO:0016787">
    <property type="term" value="F:hydrolase activity"/>
    <property type="evidence" value="ECO:0007669"/>
    <property type="project" value="UniProtKB-KW"/>
</dbReference>
<dbReference type="CDD" id="cd18787">
    <property type="entry name" value="SF2_C_DEAD"/>
    <property type="match status" value="1"/>
</dbReference>
<evidence type="ECO:0000256" key="6">
    <source>
        <dbReference type="PROSITE-ProRule" id="PRU00552"/>
    </source>
</evidence>
<evidence type="ECO:0000259" key="9">
    <source>
        <dbReference type="PROSITE" id="PS51194"/>
    </source>
</evidence>
<dbReference type="InterPro" id="IPR014014">
    <property type="entry name" value="RNA_helicase_DEAD_Q_motif"/>
</dbReference>
<name>E4X0S3_OIKDI</name>
<keyword evidence="2" id="KW-0547">Nucleotide-binding</keyword>
<dbReference type="FunFam" id="3.40.50.300:FF:000008">
    <property type="entry name" value="ATP-dependent RNA helicase RhlB"/>
    <property type="match status" value="1"/>
</dbReference>
<dbReference type="PROSITE" id="PS51195">
    <property type="entry name" value="Q_MOTIF"/>
    <property type="match status" value="1"/>
</dbReference>
<feature type="compositionally biased region" description="Basic and acidic residues" evidence="7">
    <location>
        <begin position="41"/>
        <end position="68"/>
    </location>
</feature>
<feature type="compositionally biased region" description="Basic and acidic residues" evidence="7">
    <location>
        <begin position="727"/>
        <end position="748"/>
    </location>
</feature>
<evidence type="ECO:0000313" key="12">
    <source>
        <dbReference type="Proteomes" id="UP000001307"/>
    </source>
</evidence>
<feature type="compositionally biased region" description="Basic and acidic residues" evidence="7">
    <location>
        <begin position="275"/>
        <end position="286"/>
    </location>
</feature>
<dbReference type="GO" id="GO:0003676">
    <property type="term" value="F:nucleic acid binding"/>
    <property type="evidence" value="ECO:0007669"/>
    <property type="project" value="InterPro"/>
</dbReference>
<accession>E4X0S3</accession>
<dbReference type="InterPro" id="IPR014001">
    <property type="entry name" value="Helicase_ATP-bd"/>
</dbReference>
<feature type="compositionally biased region" description="Basic residues" evidence="7">
    <location>
        <begin position="114"/>
        <end position="125"/>
    </location>
</feature>
<evidence type="ECO:0000256" key="7">
    <source>
        <dbReference type="SAM" id="MobiDB-lite"/>
    </source>
</evidence>
<dbReference type="AlphaFoldDB" id="E4X0S3"/>
<evidence type="ECO:0000259" key="8">
    <source>
        <dbReference type="PROSITE" id="PS51192"/>
    </source>
</evidence>
<evidence type="ECO:0000313" key="11">
    <source>
        <dbReference type="EMBL" id="CBY22958.1"/>
    </source>
</evidence>
<keyword evidence="12" id="KW-1185">Reference proteome</keyword>
<dbReference type="InParanoid" id="E4X0S3"/>
<evidence type="ECO:0000259" key="10">
    <source>
        <dbReference type="PROSITE" id="PS51195"/>
    </source>
</evidence>
<dbReference type="InterPro" id="IPR011545">
    <property type="entry name" value="DEAD/DEAH_box_helicase_dom"/>
</dbReference>
<dbReference type="Pfam" id="PF00270">
    <property type="entry name" value="DEAD"/>
    <property type="match status" value="1"/>
</dbReference>
<dbReference type="EMBL" id="FN653020">
    <property type="protein sequence ID" value="CBY22958.1"/>
    <property type="molecule type" value="Genomic_DNA"/>
</dbReference>
<protein>
    <recommendedName>
        <fullName evidence="1">RNA helicase</fullName>
        <ecNumber evidence="1">3.6.4.13</ecNumber>
    </recommendedName>
</protein>
<sequence>MADGEVWAATSEAVNNNNIDEWGGSDDDGVPKRMTRVKKPQMIEREPSEAHIKSGERESRRSNKHDMEEWVEAAAPNSAREFSEKSSRDRGDDPRERGDRRDLGSRNYGDRQKGCSRRNSRHNSRGSRDRIDHGHQGRDRGQDGDRGERRESREHRREDRVGGGREGGRFYSPRSREDVNNSVMDERQGRFNDHGDRRDRGDYGNRGEFRGERKGSRDRQGARDEHGYGQRDDRPRARQYDDDRRSRFDRPRDDRRRRDDDDRGDRRGGRRGSRGGHDDRADDRPKRIQYIPPSLSSDKEVENSQFVQKGKNFNKYNDVDVSCTGPGSEHVKFIEDFRKSKLNDTLLARLKHLDFQTPTPVQKASIPATMLGRDIMACAQTGSGKTAAYLLPILNDLMEQGIKAEPAHRQFPQVLIISPTRELAIQIYDQCRLFAKDSRIVAQCLYGGTDVRFIHQKISESGCNVLIGTPGRINDFLEREYLGLNKLQYFVLDEADRMLDMGFGPIMKQLATGYRMPRPGKRKTLMFSATFPQTIQQFAADFMDSEYLFIKVGVVGGACADVSQEVLIIGSEESKKSGKLEELIKEVAETRQRTLVFVETKIKADFIACMLSQTNVPTTSIHGGRLQPERESALADFRSGVCPILVATSVAARGLDIPEVEHVINYELPREIEEYVHRIGRTGRCGNLGKSTSFYDPEKDCHLAAHLVKVLSDATQPVPDWLVTEAERAKSSSDAYRSRQMTDSHDLRQNPGYVKPPRREFEETNIERPPERRERRDRGDRFERGQPERRDRGDRCYERPPKIERTPPNTERQEPFNKSEEVPDERPSERRARPARMVPTTDESLTKKPTESGSASDEWGSD</sequence>
<organism evidence="11">
    <name type="scientific">Oikopleura dioica</name>
    <name type="common">Tunicate</name>
    <dbReference type="NCBI Taxonomy" id="34765"/>
    <lineage>
        <taxon>Eukaryota</taxon>
        <taxon>Metazoa</taxon>
        <taxon>Chordata</taxon>
        <taxon>Tunicata</taxon>
        <taxon>Appendicularia</taxon>
        <taxon>Copelata</taxon>
        <taxon>Oikopleuridae</taxon>
        <taxon>Oikopleura</taxon>
    </lineage>
</organism>
<dbReference type="PROSITE" id="PS51194">
    <property type="entry name" value="HELICASE_CTER"/>
    <property type="match status" value="1"/>
</dbReference>
<dbReference type="EC" id="3.6.4.13" evidence="1"/>
<dbReference type="InterPro" id="IPR001650">
    <property type="entry name" value="Helicase_C-like"/>
</dbReference>
<keyword evidence="4" id="KW-0347">Helicase</keyword>
<feature type="region of interest" description="Disordered" evidence="7">
    <location>
        <begin position="1"/>
        <end position="292"/>
    </location>
</feature>
<dbReference type="SMART" id="SM00487">
    <property type="entry name" value="DEXDc"/>
    <property type="match status" value="1"/>
</dbReference>
<dbReference type="OrthoDB" id="196131at2759"/>
<dbReference type="Proteomes" id="UP000001307">
    <property type="component" value="Unassembled WGS sequence"/>
</dbReference>
<feature type="region of interest" description="Disordered" evidence="7">
    <location>
        <begin position="727"/>
        <end position="862"/>
    </location>
</feature>
<dbReference type="InterPro" id="IPR000629">
    <property type="entry name" value="RNA-helicase_DEAD-box_CS"/>
</dbReference>
<dbReference type="Gene3D" id="3.40.50.300">
    <property type="entry name" value="P-loop containing nucleotide triphosphate hydrolases"/>
    <property type="match status" value="2"/>
</dbReference>
<dbReference type="PROSITE" id="PS51192">
    <property type="entry name" value="HELICASE_ATP_BIND_1"/>
    <property type="match status" value="1"/>
</dbReference>
<dbReference type="SUPFAM" id="SSF52540">
    <property type="entry name" value="P-loop containing nucleoside triphosphate hydrolases"/>
    <property type="match status" value="1"/>
</dbReference>
<feature type="domain" description="Helicase ATP-binding" evidence="8">
    <location>
        <begin position="366"/>
        <end position="549"/>
    </location>
</feature>